<dbReference type="AlphaFoldDB" id="A0AAE0N3M7"/>
<dbReference type="PANTHER" id="PTHR44167:SF18">
    <property type="entry name" value="PROTEIN KINASE DOMAIN-CONTAINING PROTEIN"/>
    <property type="match status" value="1"/>
</dbReference>
<dbReference type="SMART" id="SM00220">
    <property type="entry name" value="S_TKc"/>
    <property type="match status" value="1"/>
</dbReference>
<dbReference type="Pfam" id="PF00069">
    <property type="entry name" value="Pkinase"/>
    <property type="match status" value="1"/>
</dbReference>
<feature type="compositionally biased region" description="Basic and acidic residues" evidence="1">
    <location>
        <begin position="439"/>
        <end position="448"/>
    </location>
</feature>
<evidence type="ECO:0000313" key="3">
    <source>
        <dbReference type="EMBL" id="KAK3369671.1"/>
    </source>
</evidence>
<dbReference type="InterPro" id="IPR011009">
    <property type="entry name" value="Kinase-like_dom_sf"/>
</dbReference>
<reference evidence="3" key="2">
    <citation type="submission" date="2023-06" db="EMBL/GenBank/DDBJ databases">
        <authorList>
            <consortium name="Lawrence Berkeley National Laboratory"/>
            <person name="Haridas S."/>
            <person name="Hensen N."/>
            <person name="Bonometti L."/>
            <person name="Westerberg I."/>
            <person name="Brannstrom I.O."/>
            <person name="Guillou S."/>
            <person name="Cros-Aarteil S."/>
            <person name="Calhoun S."/>
            <person name="Kuo A."/>
            <person name="Mondo S."/>
            <person name="Pangilinan J."/>
            <person name="Riley R."/>
            <person name="Labutti K."/>
            <person name="Andreopoulos B."/>
            <person name="Lipzen A."/>
            <person name="Chen C."/>
            <person name="Yanf M."/>
            <person name="Daum C."/>
            <person name="Ng V."/>
            <person name="Clum A."/>
            <person name="Steindorff A."/>
            <person name="Ohm R."/>
            <person name="Martin F."/>
            <person name="Silar P."/>
            <person name="Natvig D."/>
            <person name="Lalanne C."/>
            <person name="Gautier V."/>
            <person name="Ament-Velasquez S.L."/>
            <person name="Kruys A."/>
            <person name="Hutchinson M.I."/>
            <person name="Powell A.J."/>
            <person name="Barry K."/>
            <person name="Miller A.N."/>
            <person name="Grigoriev I.V."/>
            <person name="Debuchy R."/>
            <person name="Gladieux P."/>
            <person name="Thoren M.H."/>
            <person name="Johannesson H."/>
        </authorList>
    </citation>
    <scope>NUCLEOTIDE SEQUENCE</scope>
    <source>
        <strain evidence="3">CBS 958.72</strain>
    </source>
</reference>
<dbReference type="EMBL" id="JAULSN010000006">
    <property type="protein sequence ID" value="KAK3369671.1"/>
    <property type="molecule type" value="Genomic_DNA"/>
</dbReference>
<evidence type="ECO:0000313" key="4">
    <source>
        <dbReference type="Proteomes" id="UP001287356"/>
    </source>
</evidence>
<keyword evidence="4" id="KW-1185">Reference proteome</keyword>
<dbReference type="GO" id="GO:0005634">
    <property type="term" value="C:nucleus"/>
    <property type="evidence" value="ECO:0007669"/>
    <property type="project" value="TreeGrafter"/>
</dbReference>
<feature type="compositionally biased region" description="Low complexity" evidence="1">
    <location>
        <begin position="449"/>
        <end position="467"/>
    </location>
</feature>
<dbReference type="GO" id="GO:0005737">
    <property type="term" value="C:cytoplasm"/>
    <property type="evidence" value="ECO:0007669"/>
    <property type="project" value="TreeGrafter"/>
</dbReference>
<protein>
    <submittedName>
        <fullName evidence="3">Kinase-like domain-containing protein</fullName>
    </submittedName>
</protein>
<accession>A0AAE0N3M7</accession>
<keyword evidence="3" id="KW-0418">Kinase</keyword>
<gene>
    <name evidence="3" type="ORF">B0T24DRAFT_669056</name>
</gene>
<dbReference type="PANTHER" id="PTHR44167">
    <property type="entry name" value="OVARIAN-SPECIFIC SERINE/THREONINE-PROTEIN KINASE LOK-RELATED"/>
    <property type="match status" value="1"/>
</dbReference>
<dbReference type="Proteomes" id="UP001287356">
    <property type="component" value="Unassembled WGS sequence"/>
</dbReference>
<feature type="domain" description="Protein kinase" evidence="2">
    <location>
        <begin position="105"/>
        <end position="395"/>
    </location>
</feature>
<sequence length="485" mass="54311">MAKSVTSLSSTRRRRRVKEKWSGELMIEDRTSDRLTTLQVHDNTEKTSQVPSIYNMGDEQPRKRAIPRLANDKWTIEIIFTSIKTKDEKPRKGLTFCLEWCRDFANPEHYWPAGAAESLENTRQKTAERFSNCLHYYRDPSKELENEPYFTKTSHAVDLATGQLWVVRKYKDDTIKANELEIMSKLKAEFSSIVACLDFPNAGVRMEPDNGNLYDLVKGYCGKEPSNRPPGIWFGSAIRDILTALAILEDNGISHRNISMKSILVYDVDPVEDMYLFKLGHFGYGRDMAKKTKDPVAMPMPKHSDSLYVAPEIKAGGEHDTRSDVWSFGAVLCEVQRLLSNQVERPSAEDWQKKHAGSGNELAKMLAPKPGDRITASDLEDEYGNETPFPTQHFLAILPRTNNNAPAPSNRQPAIHDQGTQHVLPSQPPPRAPSTAAGHDPKAADPKAKVSTTTTAKPTTAKPAVAPQKDKPVQNEGPEQHRTGP</sequence>
<name>A0AAE0N3M7_9PEZI</name>
<comment type="caution">
    <text evidence="3">The sequence shown here is derived from an EMBL/GenBank/DDBJ whole genome shotgun (WGS) entry which is preliminary data.</text>
</comment>
<feature type="region of interest" description="Disordered" evidence="1">
    <location>
        <begin position="400"/>
        <end position="485"/>
    </location>
</feature>
<proteinExistence type="predicted"/>
<dbReference type="GO" id="GO:0044773">
    <property type="term" value="P:mitotic DNA damage checkpoint signaling"/>
    <property type="evidence" value="ECO:0007669"/>
    <property type="project" value="TreeGrafter"/>
</dbReference>
<dbReference type="PROSITE" id="PS50011">
    <property type="entry name" value="PROTEIN_KINASE_DOM"/>
    <property type="match status" value="1"/>
</dbReference>
<dbReference type="GO" id="GO:0004674">
    <property type="term" value="F:protein serine/threonine kinase activity"/>
    <property type="evidence" value="ECO:0007669"/>
    <property type="project" value="TreeGrafter"/>
</dbReference>
<feature type="compositionally biased region" description="Basic and acidic residues" evidence="1">
    <location>
        <begin position="468"/>
        <end position="485"/>
    </location>
</feature>
<dbReference type="GO" id="GO:0005524">
    <property type="term" value="F:ATP binding"/>
    <property type="evidence" value="ECO:0007669"/>
    <property type="project" value="InterPro"/>
</dbReference>
<dbReference type="CDD" id="cd00180">
    <property type="entry name" value="PKc"/>
    <property type="match status" value="1"/>
</dbReference>
<organism evidence="3 4">
    <name type="scientific">Lasiosphaeria ovina</name>
    <dbReference type="NCBI Taxonomy" id="92902"/>
    <lineage>
        <taxon>Eukaryota</taxon>
        <taxon>Fungi</taxon>
        <taxon>Dikarya</taxon>
        <taxon>Ascomycota</taxon>
        <taxon>Pezizomycotina</taxon>
        <taxon>Sordariomycetes</taxon>
        <taxon>Sordariomycetidae</taxon>
        <taxon>Sordariales</taxon>
        <taxon>Lasiosphaeriaceae</taxon>
        <taxon>Lasiosphaeria</taxon>
    </lineage>
</organism>
<evidence type="ECO:0000259" key="2">
    <source>
        <dbReference type="PROSITE" id="PS50011"/>
    </source>
</evidence>
<reference evidence="3" key="1">
    <citation type="journal article" date="2023" name="Mol. Phylogenet. Evol.">
        <title>Genome-scale phylogeny and comparative genomics of the fungal order Sordariales.</title>
        <authorList>
            <person name="Hensen N."/>
            <person name="Bonometti L."/>
            <person name="Westerberg I."/>
            <person name="Brannstrom I.O."/>
            <person name="Guillou S."/>
            <person name="Cros-Aarteil S."/>
            <person name="Calhoun S."/>
            <person name="Haridas S."/>
            <person name="Kuo A."/>
            <person name="Mondo S."/>
            <person name="Pangilinan J."/>
            <person name="Riley R."/>
            <person name="LaButti K."/>
            <person name="Andreopoulos B."/>
            <person name="Lipzen A."/>
            <person name="Chen C."/>
            <person name="Yan M."/>
            <person name="Daum C."/>
            <person name="Ng V."/>
            <person name="Clum A."/>
            <person name="Steindorff A."/>
            <person name="Ohm R.A."/>
            <person name="Martin F."/>
            <person name="Silar P."/>
            <person name="Natvig D.O."/>
            <person name="Lalanne C."/>
            <person name="Gautier V."/>
            <person name="Ament-Velasquez S.L."/>
            <person name="Kruys A."/>
            <person name="Hutchinson M.I."/>
            <person name="Powell A.J."/>
            <person name="Barry K."/>
            <person name="Miller A.N."/>
            <person name="Grigoriev I.V."/>
            <person name="Debuchy R."/>
            <person name="Gladieux P."/>
            <person name="Hiltunen Thoren M."/>
            <person name="Johannesson H."/>
        </authorList>
    </citation>
    <scope>NUCLEOTIDE SEQUENCE</scope>
    <source>
        <strain evidence="3">CBS 958.72</strain>
    </source>
</reference>
<feature type="compositionally biased region" description="Polar residues" evidence="1">
    <location>
        <begin position="400"/>
        <end position="424"/>
    </location>
</feature>
<dbReference type="SUPFAM" id="SSF56112">
    <property type="entry name" value="Protein kinase-like (PK-like)"/>
    <property type="match status" value="1"/>
</dbReference>
<dbReference type="Gene3D" id="1.10.510.10">
    <property type="entry name" value="Transferase(Phosphotransferase) domain 1"/>
    <property type="match status" value="1"/>
</dbReference>
<evidence type="ECO:0000256" key="1">
    <source>
        <dbReference type="SAM" id="MobiDB-lite"/>
    </source>
</evidence>
<keyword evidence="3" id="KW-0808">Transferase</keyword>
<feature type="region of interest" description="Disordered" evidence="1">
    <location>
        <begin position="344"/>
        <end position="388"/>
    </location>
</feature>
<dbReference type="InterPro" id="IPR000719">
    <property type="entry name" value="Prot_kinase_dom"/>
</dbReference>